<evidence type="ECO:0000313" key="10">
    <source>
        <dbReference type="WBParaSite" id="ECPE_0000470101-mRNA-1"/>
    </source>
</evidence>
<evidence type="ECO:0000256" key="6">
    <source>
        <dbReference type="ARBA" id="ARBA00023034"/>
    </source>
</evidence>
<sequence>LWDQSTVTNQPEGLRNLPVTLLQTVGQLITAATARMSVFGQSLSGSSVHHEEKCRMFALFIAQLIHLCENQIAQKGYSIMMMNFNSCEKQSSSSTSDTTSPPTMDSRSTRDYLTRVLVSPFKQMTSIFTSQCNIRFSEQLDGIKLTWENPTDVSDSLSTALIESIGLVTEASKFCLEETHAICLPLLLDLIQTYWEGLITKWLAAIEQLGKQLVIPENNAAYNQASFFASALQLASELSSRADMLVENLLLQSAETLSGLLQTRPAASPPSDDTATFVQQLALIQSDKCLQALRCLAYSGHDTARSGPDPSGSHTHSSLCRLTAVHRANVRMCRTAVTMVRRVALAPVRRLLDQVPQLSIWSAVPSSGECTLPNLAYLPQDYMTQIGQYLLALPESFEPYMGTNGPPTDSNGLTLDPHEDLLTSRGLAECLRLGDSESVAVSLSSRLPEQTDPDQGGRGSTQRKRYTSLGQMSGARESAENPHSDAALCWLETLISGVACDMLVGAVLKIGSRTSESGRSDVDDSEDVALLTEHGAKQLQVDLDYFRNLLDDLGLPLTGSLKALCELIQCPVDEFANLSASRPPRIVNTVAKLRGI</sequence>
<dbReference type="GO" id="GO:0017119">
    <property type="term" value="C:Golgi transport complex"/>
    <property type="evidence" value="ECO:0007669"/>
    <property type="project" value="InterPro"/>
</dbReference>
<dbReference type="PANTHER" id="PTHR21443">
    <property type="entry name" value="CONSERVED OLIGOMERIC GOLGI COMPLEX COMPONENT 7"/>
    <property type="match status" value="1"/>
</dbReference>
<evidence type="ECO:0000256" key="7">
    <source>
        <dbReference type="ARBA" id="ARBA00023136"/>
    </source>
</evidence>
<keyword evidence="6" id="KW-0333">Golgi apparatus</keyword>
<evidence type="ECO:0000256" key="2">
    <source>
        <dbReference type="ARBA" id="ARBA00005831"/>
    </source>
</evidence>
<protein>
    <recommendedName>
        <fullName evidence="3">Conserved oligomeric Golgi complex subunit 7</fullName>
    </recommendedName>
    <alternativeName>
        <fullName evidence="8">Component of oligomeric Golgi complex 7</fullName>
    </alternativeName>
</protein>
<dbReference type="GO" id="GO:0007030">
    <property type="term" value="P:Golgi organization"/>
    <property type="evidence" value="ECO:0007669"/>
    <property type="project" value="TreeGrafter"/>
</dbReference>
<evidence type="ECO:0000256" key="3">
    <source>
        <dbReference type="ARBA" id="ARBA00020984"/>
    </source>
</evidence>
<dbReference type="PANTHER" id="PTHR21443:SF0">
    <property type="entry name" value="CONSERVED OLIGOMERIC GOLGI COMPLEX SUBUNIT 7"/>
    <property type="match status" value="1"/>
</dbReference>
<proteinExistence type="inferred from homology"/>
<dbReference type="AlphaFoldDB" id="A0A183ACK4"/>
<feature type="region of interest" description="Disordered" evidence="9">
    <location>
        <begin position="441"/>
        <end position="479"/>
    </location>
</feature>
<dbReference type="WBParaSite" id="ECPE_0000470101-mRNA-1">
    <property type="protein sequence ID" value="ECPE_0000470101-mRNA-1"/>
    <property type="gene ID" value="ECPE_0000470101"/>
</dbReference>
<dbReference type="GO" id="GO:0006890">
    <property type="term" value="P:retrograde vesicle-mediated transport, Golgi to endoplasmic reticulum"/>
    <property type="evidence" value="ECO:0007669"/>
    <property type="project" value="TreeGrafter"/>
</dbReference>
<dbReference type="GO" id="GO:0006886">
    <property type="term" value="P:intracellular protein transport"/>
    <property type="evidence" value="ECO:0007669"/>
    <property type="project" value="InterPro"/>
</dbReference>
<organism evidence="10">
    <name type="scientific">Echinostoma caproni</name>
    <dbReference type="NCBI Taxonomy" id="27848"/>
    <lineage>
        <taxon>Eukaryota</taxon>
        <taxon>Metazoa</taxon>
        <taxon>Spiralia</taxon>
        <taxon>Lophotrochozoa</taxon>
        <taxon>Platyhelminthes</taxon>
        <taxon>Trematoda</taxon>
        <taxon>Digenea</taxon>
        <taxon>Plagiorchiida</taxon>
        <taxon>Echinostomata</taxon>
        <taxon>Echinostomatoidea</taxon>
        <taxon>Echinostomatidae</taxon>
        <taxon>Echinostoma</taxon>
    </lineage>
</organism>
<evidence type="ECO:0000256" key="9">
    <source>
        <dbReference type="SAM" id="MobiDB-lite"/>
    </source>
</evidence>
<evidence type="ECO:0000256" key="4">
    <source>
        <dbReference type="ARBA" id="ARBA00022448"/>
    </source>
</evidence>
<dbReference type="Pfam" id="PF10191">
    <property type="entry name" value="COG7"/>
    <property type="match status" value="2"/>
</dbReference>
<dbReference type="InterPro" id="IPR019335">
    <property type="entry name" value="COG7"/>
</dbReference>
<comment type="similarity">
    <text evidence="2">Belongs to the COG7 family.</text>
</comment>
<keyword evidence="7" id="KW-0472">Membrane</keyword>
<evidence type="ECO:0000256" key="1">
    <source>
        <dbReference type="ARBA" id="ARBA00004395"/>
    </source>
</evidence>
<keyword evidence="5" id="KW-0653">Protein transport</keyword>
<keyword evidence="4" id="KW-0813">Transport</keyword>
<comment type="subcellular location">
    <subcellularLocation>
        <location evidence="1">Golgi apparatus membrane</location>
        <topology evidence="1">Peripheral membrane protein</topology>
    </subcellularLocation>
</comment>
<evidence type="ECO:0000256" key="8">
    <source>
        <dbReference type="ARBA" id="ARBA00031345"/>
    </source>
</evidence>
<accession>A0A183ACK4</accession>
<reference evidence="10" key="1">
    <citation type="submission" date="2016-06" db="UniProtKB">
        <authorList>
            <consortium name="WormBaseParasite"/>
        </authorList>
    </citation>
    <scope>IDENTIFICATION</scope>
</reference>
<dbReference type="GO" id="GO:0000139">
    <property type="term" value="C:Golgi membrane"/>
    <property type="evidence" value="ECO:0007669"/>
    <property type="project" value="UniProtKB-SubCell"/>
</dbReference>
<evidence type="ECO:0000256" key="5">
    <source>
        <dbReference type="ARBA" id="ARBA00022927"/>
    </source>
</evidence>
<name>A0A183ACK4_9TREM</name>